<dbReference type="GO" id="GO:0004896">
    <property type="term" value="F:cytokine receptor activity"/>
    <property type="evidence" value="ECO:0007669"/>
    <property type="project" value="TreeGrafter"/>
</dbReference>
<gene>
    <name evidence="3" type="ORF">AAFF_G00230580</name>
</gene>
<dbReference type="SUPFAM" id="SSF49265">
    <property type="entry name" value="Fibronectin type III"/>
    <property type="match status" value="2"/>
</dbReference>
<feature type="region of interest" description="Disordered" evidence="1">
    <location>
        <begin position="349"/>
        <end position="417"/>
    </location>
</feature>
<dbReference type="Pfam" id="PF01108">
    <property type="entry name" value="Tissue_fac"/>
    <property type="match status" value="1"/>
</dbReference>
<feature type="compositionally biased region" description="Gly residues" evidence="1">
    <location>
        <begin position="391"/>
        <end position="400"/>
    </location>
</feature>
<evidence type="ECO:0000313" key="4">
    <source>
        <dbReference type="Proteomes" id="UP001221898"/>
    </source>
</evidence>
<dbReference type="Pfam" id="PF09294">
    <property type="entry name" value="Interfer-bind"/>
    <property type="match status" value="1"/>
</dbReference>
<dbReference type="Gene3D" id="2.60.40.10">
    <property type="entry name" value="Immunoglobulins"/>
    <property type="match status" value="1"/>
</dbReference>
<protein>
    <recommendedName>
        <fullName evidence="2">Fibronectin type-III domain-containing protein</fullName>
    </recommendedName>
</protein>
<dbReference type="PROSITE" id="PS50853">
    <property type="entry name" value="FN3"/>
    <property type="match status" value="1"/>
</dbReference>
<dbReference type="GO" id="GO:0005886">
    <property type="term" value="C:plasma membrane"/>
    <property type="evidence" value="ECO:0007669"/>
    <property type="project" value="TreeGrafter"/>
</dbReference>
<accession>A0AAD7W4H0</accession>
<dbReference type="InterPro" id="IPR036116">
    <property type="entry name" value="FN3_sf"/>
</dbReference>
<dbReference type="PANTHER" id="PTHR20859:SF85">
    <property type="entry name" value="INTERFERON ALPHA_BETA RECEPTOR 1 ISOFORM X1"/>
    <property type="match status" value="1"/>
</dbReference>
<proteinExistence type="predicted"/>
<evidence type="ECO:0000313" key="3">
    <source>
        <dbReference type="EMBL" id="KAJ8379146.1"/>
    </source>
</evidence>
<reference evidence="3" key="1">
    <citation type="journal article" date="2023" name="Science">
        <title>Genome structures resolve the early diversification of teleost fishes.</title>
        <authorList>
            <person name="Parey E."/>
            <person name="Louis A."/>
            <person name="Montfort J."/>
            <person name="Bouchez O."/>
            <person name="Roques C."/>
            <person name="Iampietro C."/>
            <person name="Lluch J."/>
            <person name="Castinel A."/>
            <person name="Donnadieu C."/>
            <person name="Desvignes T."/>
            <person name="Floi Bucao C."/>
            <person name="Jouanno E."/>
            <person name="Wen M."/>
            <person name="Mejri S."/>
            <person name="Dirks R."/>
            <person name="Jansen H."/>
            <person name="Henkel C."/>
            <person name="Chen W.J."/>
            <person name="Zahm M."/>
            <person name="Cabau C."/>
            <person name="Klopp C."/>
            <person name="Thompson A.W."/>
            <person name="Robinson-Rechavi M."/>
            <person name="Braasch I."/>
            <person name="Lecointre G."/>
            <person name="Bobe J."/>
            <person name="Postlethwait J.H."/>
            <person name="Berthelot C."/>
            <person name="Roest Crollius H."/>
            <person name="Guiguen Y."/>
        </authorList>
    </citation>
    <scope>NUCLEOTIDE SEQUENCE</scope>
    <source>
        <strain evidence="3">NC1722</strain>
    </source>
</reference>
<dbReference type="CDD" id="cd00063">
    <property type="entry name" value="FN3"/>
    <property type="match status" value="1"/>
</dbReference>
<sequence>MCRQIGAEGCRAARAPEERFWVEPSGGTSAEGGGSHGTGVGNSAMLPVNPGLAFIFTATAAIALHSPYNVTMEAVNTRFILKWDWDRTQANYTMTFTAEYVLSHLEDRRLSYRRVCYRTAERWCDFSFQNLSFSSTYLVSVRAEGRQETSRWSVLPFCPEEEASLGPPSGVEVHCGEATLTVIVAEPLTVYNVPMSSVLPLSYRVQYWERHAPQRNRTQELKGTQGTVTVLQPGAEYCLRICAFNLNYDKISSYTGQQCVQTSGTGHHVLWSTPLSALCCVMLACALWTCHGRSRRLCLPPMPPSSIQDASPGVSVRLLEPREESCAVSAVVSPQRPLEDERLERALVERWDSEGQDSGLGSAGDSEGRGSVGDSEGRGSAGDSEGRGEVGRGSVGGSEGGDSEGERGADRTRRLGCENSVAPGDRLLRCALRNKGARTPNMKVLLFLLSLNAPGAEIHSVIQAV</sequence>
<comment type="caution">
    <text evidence="3">The sequence shown here is derived from an EMBL/GenBank/DDBJ whole genome shotgun (WGS) entry which is preliminary data.</text>
</comment>
<feature type="domain" description="Fibronectin type-III" evidence="2">
    <location>
        <begin position="167"/>
        <end position="265"/>
    </location>
</feature>
<keyword evidence="4" id="KW-1185">Reference proteome</keyword>
<evidence type="ECO:0000259" key="2">
    <source>
        <dbReference type="PROSITE" id="PS50853"/>
    </source>
</evidence>
<feature type="compositionally biased region" description="Basic and acidic residues" evidence="1">
    <location>
        <begin position="404"/>
        <end position="416"/>
    </location>
</feature>
<dbReference type="InterPro" id="IPR015373">
    <property type="entry name" value="Interferon/interleukin_rcp_dom"/>
</dbReference>
<dbReference type="AlphaFoldDB" id="A0AAD7W4H0"/>
<name>A0AAD7W4H0_9TELE</name>
<dbReference type="InterPro" id="IPR013783">
    <property type="entry name" value="Ig-like_fold"/>
</dbReference>
<organism evidence="3 4">
    <name type="scientific">Aldrovandia affinis</name>
    <dbReference type="NCBI Taxonomy" id="143900"/>
    <lineage>
        <taxon>Eukaryota</taxon>
        <taxon>Metazoa</taxon>
        <taxon>Chordata</taxon>
        <taxon>Craniata</taxon>
        <taxon>Vertebrata</taxon>
        <taxon>Euteleostomi</taxon>
        <taxon>Actinopterygii</taxon>
        <taxon>Neopterygii</taxon>
        <taxon>Teleostei</taxon>
        <taxon>Notacanthiformes</taxon>
        <taxon>Halosauridae</taxon>
        <taxon>Aldrovandia</taxon>
    </lineage>
</organism>
<dbReference type="InterPro" id="IPR003961">
    <property type="entry name" value="FN3_dom"/>
</dbReference>
<dbReference type="InterPro" id="IPR050650">
    <property type="entry name" value="Type-II_Cytokine-TF_Rcpt"/>
</dbReference>
<evidence type="ECO:0000256" key="1">
    <source>
        <dbReference type="SAM" id="MobiDB-lite"/>
    </source>
</evidence>
<dbReference type="EMBL" id="JAINUG010000300">
    <property type="protein sequence ID" value="KAJ8379146.1"/>
    <property type="molecule type" value="Genomic_DNA"/>
</dbReference>
<dbReference type="Proteomes" id="UP001221898">
    <property type="component" value="Unassembled WGS sequence"/>
</dbReference>
<dbReference type="SMART" id="SM00060">
    <property type="entry name" value="FN3"/>
    <property type="match status" value="2"/>
</dbReference>
<dbReference type="PANTHER" id="PTHR20859">
    <property type="entry name" value="INTERFERON/INTERLEUKIN RECEPTOR"/>
    <property type="match status" value="1"/>
</dbReference>